<dbReference type="GeneID" id="72419658"/>
<evidence type="ECO:0000256" key="6">
    <source>
        <dbReference type="RuleBase" id="RU361140"/>
    </source>
</evidence>
<dbReference type="RefSeq" id="WP_063864599.1">
    <property type="nucleotide sequence ID" value="NZ_CP091088.1"/>
</dbReference>
<evidence type="ECO:0000256" key="3">
    <source>
        <dbReference type="ARBA" id="ARBA00012865"/>
    </source>
</evidence>
<dbReference type="NCBIfam" id="NF033103">
    <property type="entry name" value="bla_class_A"/>
    <property type="match status" value="1"/>
</dbReference>
<evidence type="ECO:0000256" key="1">
    <source>
        <dbReference type="ARBA" id="ARBA00001526"/>
    </source>
</evidence>
<organism evidence="9 11">
    <name type="scientific">Pseudomonas juntendi</name>
    <dbReference type="NCBI Taxonomy" id="2666183"/>
    <lineage>
        <taxon>Bacteria</taxon>
        <taxon>Pseudomonadati</taxon>
        <taxon>Pseudomonadota</taxon>
        <taxon>Gammaproteobacteria</taxon>
        <taxon>Pseudomonadales</taxon>
        <taxon>Pseudomonadaceae</taxon>
        <taxon>Pseudomonas</taxon>
    </lineage>
</organism>
<dbReference type="SUPFAM" id="SSF56601">
    <property type="entry name" value="beta-lactamase/transpeptidase-like"/>
    <property type="match status" value="1"/>
</dbReference>
<name>A0ABZ2J942_9PSED</name>
<dbReference type="PRINTS" id="PR00118">
    <property type="entry name" value="BLACTAMASEA"/>
</dbReference>
<dbReference type="InterPro" id="IPR000871">
    <property type="entry name" value="Beta-lactam_class-A"/>
</dbReference>
<dbReference type="PANTHER" id="PTHR35333:SF3">
    <property type="entry name" value="BETA-LACTAMASE-TYPE TRANSPEPTIDASE FOLD CONTAINING PROTEIN"/>
    <property type="match status" value="1"/>
</dbReference>
<sequence>MFLYFTQIRAWPLAALLLFMLAACAGAPRAPDDATDTASDALAALELRNGGRLGVFALDAGSGRSLGWREDERFGMCSTFKLLLAATVLDAARQGRLDGTAPIHFSDDDLVPHSPVLREHLALGSSTLTAPELARATQLTSDNAAANLLIRKLGGPEAVTALWRASGDEVSRLDRLEPDMNLLPPGDLRDSTSPRAMAQHVARLFTSEMLVPEDRERLREWMVETGTGLARLRAATPPHWQAGDKTGSAIAPLMPNKTHDVAVFWPPGRAPVIVAAYYESDAHHAGRIRAQDEAVLAQVGRIAVAWAGD</sequence>
<evidence type="ECO:0000256" key="5">
    <source>
        <dbReference type="ARBA" id="ARBA00023251"/>
    </source>
</evidence>
<dbReference type="EMBL" id="CP146691">
    <property type="protein sequence ID" value="WWY19724.1"/>
    <property type="molecule type" value="Genomic_DNA"/>
</dbReference>
<evidence type="ECO:0000313" key="9">
    <source>
        <dbReference type="EMBL" id="WWY19722.1"/>
    </source>
</evidence>
<dbReference type="Proteomes" id="UP001375228">
    <property type="component" value="Chromosome"/>
</dbReference>
<evidence type="ECO:0000313" key="11">
    <source>
        <dbReference type="Proteomes" id="UP001375228"/>
    </source>
</evidence>
<proteinExistence type="inferred from homology"/>
<keyword evidence="5 6" id="KW-0046">Antibiotic resistance</keyword>
<comment type="similarity">
    <text evidence="2 6">Belongs to the class-A beta-lactamase family.</text>
</comment>
<evidence type="ECO:0000256" key="7">
    <source>
        <dbReference type="SAM" id="SignalP"/>
    </source>
</evidence>
<dbReference type="Gene3D" id="3.40.710.10">
    <property type="entry name" value="DD-peptidase/beta-lactamase superfamily"/>
    <property type="match status" value="1"/>
</dbReference>
<feature type="domain" description="Beta-lactamase class A catalytic" evidence="8">
    <location>
        <begin position="54"/>
        <end position="277"/>
    </location>
</feature>
<dbReference type="NCBIfam" id="NF000414">
    <property type="entry name" value="blaPME"/>
    <property type="match status" value="1"/>
</dbReference>
<dbReference type="PANTHER" id="PTHR35333">
    <property type="entry name" value="BETA-LACTAMASE"/>
    <property type="match status" value="1"/>
</dbReference>
<feature type="chain" id="PRO_5045034523" description="Beta-lactamase" evidence="7">
    <location>
        <begin position="26"/>
        <end position="309"/>
    </location>
</feature>
<evidence type="ECO:0000313" key="10">
    <source>
        <dbReference type="EMBL" id="WWY19724.1"/>
    </source>
</evidence>
<evidence type="ECO:0000256" key="2">
    <source>
        <dbReference type="ARBA" id="ARBA00009009"/>
    </source>
</evidence>
<feature type="signal peptide" evidence="7">
    <location>
        <begin position="1"/>
        <end position="25"/>
    </location>
</feature>
<dbReference type="EC" id="3.5.2.6" evidence="3 6"/>
<keyword evidence="4 6" id="KW-0378">Hydrolase</keyword>
<protein>
    <recommendedName>
        <fullName evidence="3 6">Beta-lactamase</fullName>
        <ecNumber evidence="3 6">3.5.2.6</ecNumber>
    </recommendedName>
</protein>
<accession>A0ABZ2J942</accession>
<dbReference type="InterPro" id="IPR012338">
    <property type="entry name" value="Beta-lactam/transpept-like"/>
</dbReference>
<dbReference type="EMBL" id="CP146691">
    <property type="protein sequence ID" value="WWY19722.1"/>
    <property type="molecule type" value="Genomic_DNA"/>
</dbReference>
<keyword evidence="7" id="KW-0732">Signal</keyword>
<gene>
    <name evidence="9" type="ORF">V9385_19040</name>
    <name evidence="10" type="ORF">V9385_19065</name>
</gene>
<evidence type="ECO:0000259" key="8">
    <source>
        <dbReference type="Pfam" id="PF13354"/>
    </source>
</evidence>
<dbReference type="InterPro" id="IPR023650">
    <property type="entry name" value="Beta-lactam_class-A_AS"/>
</dbReference>
<keyword evidence="11" id="KW-1185">Reference proteome</keyword>
<dbReference type="PROSITE" id="PS00146">
    <property type="entry name" value="BETA_LACTAMASE_A"/>
    <property type="match status" value="1"/>
</dbReference>
<reference evidence="9 11" key="1">
    <citation type="submission" date="2024-03" db="EMBL/GenBank/DDBJ databases">
        <title>Pseudomonas juntendi.</title>
        <authorList>
            <person name="Liu Y."/>
        </authorList>
    </citation>
    <scope>NUCLEOTIDE SEQUENCE [LARGE SCALE GENOMIC DNA]</scope>
    <source>
        <strain evidence="9 11">L4046hy</strain>
    </source>
</reference>
<comment type="catalytic activity">
    <reaction evidence="1 6">
        <text>a beta-lactam + H2O = a substituted beta-amino acid</text>
        <dbReference type="Rhea" id="RHEA:20401"/>
        <dbReference type="ChEBI" id="CHEBI:15377"/>
        <dbReference type="ChEBI" id="CHEBI:35627"/>
        <dbReference type="ChEBI" id="CHEBI:140347"/>
        <dbReference type="EC" id="3.5.2.6"/>
    </reaction>
</comment>
<dbReference type="InterPro" id="IPR045155">
    <property type="entry name" value="Beta-lactam_cat"/>
</dbReference>
<evidence type="ECO:0000256" key="4">
    <source>
        <dbReference type="ARBA" id="ARBA00022801"/>
    </source>
</evidence>
<dbReference type="Pfam" id="PF13354">
    <property type="entry name" value="Beta-lactamase2"/>
    <property type="match status" value="1"/>
</dbReference>